<organism evidence="2 3">
    <name type="scientific">Chlamydomonas incerta</name>
    <dbReference type="NCBI Taxonomy" id="51695"/>
    <lineage>
        <taxon>Eukaryota</taxon>
        <taxon>Viridiplantae</taxon>
        <taxon>Chlorophyta</taxon>
        <taxon>core chlorophytes</taxon>
        <taxon>Chlorophyceae</taxon>
        <taxon>CS clade</taxon>
        <taxon>Chlamydomonadales</taxon>
        <taxon>Chlamydomonadaceae</taxon>
        <taxon>Chlamydomonas</taxon>
    </lineage>
</organism>
<evidence type="ECO:0000259" key="1">
    <source>
        <dbReference type="PROSITE" id="PS50011"/>
    </source>
</evidence>
<dbReference type="PROSITE" id="PS00108">
    <property type="entry name" value="PROTEIN_KINASE_ST"/>
    <property type="match status" value="1"/>
</dbReference>
<proteinExistence type="predicted"/>
<dbReference type="EMBL" id="JAEHOC010000016">
    <property type="protein sequence ID" value="KAG2434669.1"/>
    <property type="molecule type" value="Genomic_DNA"/>
</dbReference>
<dbReference type="PROSITE" id="PS50011">
    <property type="entry name" value="PROTEIN_KINASE_DOM"/>
    <property type="match status" value="1"/>
</dbReference>
<evidence type="ECO:0000313" key="2">
    <source>
        <dbReference type="EMBL" id="KAG2434669.1"/>
    </source>
</evidence>
<dbReference type="PANTHER" id="PTHR44329">
    <property type="entry name" value="SERINE/THREONINE-PROTEIN KINASE TNNI3K-RELATED"/>
    <property type="match status" value="1"/>
</dbReference>
<dbReference type="GO" id="GO:0005524">
    <property type="term" value="F:ATP binding"/>
    <property type="evidence" value="ECO:0007669"/>
    <property type="project" value="InterPro"/>
</dbReference>
<dbReference type="InterPro" id="IPR051681">
    <property type="entry name" value="Ser/Thr_Kinases-Pseudokinases"/>
</dbReference>
<dbReference type="SUPFAM" id="SSF56112">
    <property type="entry name" value="Protein kinase-like (PK-like)"/>
    <property type="match status" value="1"/>
</dbReference>
<dbReference type="Pfam" id="PF00069">
    <property type="entry name" value="Pkinase"/>
    <property type="match status" value="1"/>
</dbReference>
<reference evidence="2" key="1">
    <citation type="journal article" date="2020" name="bioRxiv">
        <title>Comparative genomics of Chlamydomonas.</title>
        <authorList>
            <person name="Craig R.J."/>
            <person name="Hasan A.R."/>
            <person name="Ness R.W."/>
            <person name="Keightley P.D."/>
        </authorList>
    </citation>
    <scope>NUCLEOTIDE SEQUENCE</scope>
    <source>
        <strain evidence="2">SAG 7.73</strain>
    </source>
</reference>
<dbReference type="AlphaFoldDB" id="A0A835W2I0"/>
<dbReference type="Gene3D" id="1.10.510.10">
    <property type="entry name" value="Transferase(Phosphotransferase) domain 1"/>
    <property type="match status" value="1"/>
</dbReference>
<dbReference type="Gene3D" id="3.30.200.20">
    <property type="entry name" value="Phosphorylase Kinase, domain 1"/>
    <property type="match status" value="1"/>
</dbReference>
<dbReference type="InterPro" id="IPR000719">
    <property type="entry name" value="Prot_kinase_dom"/>
</dbReference>
<sequence length="258" mass="28103">MLIQGNEGAAGNTAALVKSMQQEVGVLGRCSHPNAVRRIAACLDPHQPCLVMELCETSLEALGFNRGGGEDRAAGTETAPPVQLMPLEQVLNVALGICSALSYMHPTIIHRDLKPANVLLNKASSDAPEVKLADFGLARIRATTMPTAEPEAGTAAYLAPEDLYSLGVCIWAMLTGEQPWRDFSIVAIAFKVCKGDRLPLNHIPRHRCPYKLQQLVTTLFDRDPRRRPAAEEAAKRLMLIQQQLRNKQATKNGYSGRG</sequence>
<comment type="caution">
    <text evidence="2">The sequence shown here is derived from an EMBL/GenBank/DDBJ whole genome shotgun (WGS) entry which is preliminary data.</text>
</comment>
<keyword evidence="3" id="KW-1185">Reference proteome</keyword>
<dbReference type="InterPro" id="IPR008271">
    <property type="entry name" value="Ser/Thr_kinase_AS"/>
</dbReference>
<dbReference type="SMART" id="SM00220">
    <property type="entry name" value="S_TKc"/>
    <property type="match status" value="1"/>
</dbReference>
<dbReference type="GO" id="GO:0004674">
    <property type="term" value="F:protein serine/threonine kinase activity"/>
    <property type="evidence" value="ECO:0007669"/>
    <property type="project" value="TreeGrafter"/>
</dbReference>
<gene>
    <name evidence="2" type="ORF">HXX76_007562</name>
</gene>
<dbReference type="PIRSF" id="PIRSF000654">
    <property type="entry name" value="Integrin-linked_kinase"/>
    <property type="match status" value="1"/>
</dbReference>
<name>A0A835W2I0_CHLIN</name>
<feature type="domain" description="Protein kinase" evidence="1">
    <location>
        <begin position="1"/>
        <end position="239"/>
    </location>
</feature>
<dbReference type="PANTHER" id="PTHR44329:SF214">
    <property type="entry name" value="PROTEIN KINASE DOMAIN-CONTAINING PROTEIN"/>
    <property type="match status" value="1"/>
</dbReference>
<evidence type="ECO:0000313" key="3">
    <source>
        <dbReference type="Proteomes" id="UP000650467"/>
    </source>
</evidence>
<dbReference type="Proteomes" id="UP000650467">
    <property type="component" value="Unassembled WGS sequence"/>
</dbReference>
<dbReference type="OrthoDB" id="538027at2759"/>
<accession>A0A835W2I0</accession>
<protein>
    <recommendedName>
        <fullName evidence="1">Protein kinase domain-containing protein</fullName>
    </recommendedName>
</protein>
<dbReference type="InterPro" id="IPR011009">
    <property type="entry name" value="Kinase-like_dom_sf"/>
</dbReference>